<comment type="caution">
    <text evidence="1">The sequence shown here is derived from an EMBL/GenBank/DDBJ whole genome shotgun (WGS) entry which is preliminary data.</text>
</comment>
<reference evidence="2" key="1">
    <citation type="journal article" date="2019" name="Int. J. Syst. Evol. Microbiol.">
        <title>The Global Catalogue of Microorganisms (GCM) 10K type strain sequencing project: providing services to taxonomists for standard genome sequencing and annotation.</title>
        <authorList>
            <consortium name="The Broad Institute Genomics Platform"/>
            <consortium name="The Broad Institute Genome Sequencing Center for Infectious Disease"/>
            <person name="Wu L."/>
            <person name="Ma J."/>
        </authorList>
    </citation>
    <scope>NUCLEOTIDE SEQUENCE [LARGE SCALE GENOMIC DNA]</scope>
    <source>
        <strain evidence="2">CGMCC 1.8860</strain>
    </source>
</reference>
<accession>A0ABQ2PMW1</accession>
<dbReference type="RefSeq" id="WP_188694222.1">
    <property type="nucleotide sequence ID" value="NZ_BMLY01000004.1"/>
</dbReference>
<evidence type="ECO:0000313" key="1">
    <source>
        <dbReference type="EMBL" id="GGP26710.1"/>
    </source>
</evidence>
<sequence>MSIATSTLTLISNPQGTVVSFKPLELDEIPGAMDKMDWPISARMMRRWFANPQYVMSEAEKARLSHLDARKLDTALYDDQTVKMDWALAYPRVQAALTRLIEQAITSNSVNILRRHLQVMGWKPGADCRLGRIGGSARELDATCQIQYCGFGARMDTIDDLYGAIGTAILKLAVVGQSKGAFFYVEKLGVYIRDTYDFTDAKLVLGKIATPFHKPEPLGIWSRDRCLSKYEMVSYMAAMNESWSVVGDAFPGFVPVFNIDFRRWQDKHHSGGDFLVYSDVKWFAPPPHMAILTL</sequence>
<dbReference type="Pfam" id="PF19940">
    <property type="entry name" value="DUF6402"/>
    <property type="match status" value="1"/>
</dbReference>
<dbReference type="EMBL" id="BMLY01000004">
    <property type="protein sequence ID" value="GGP26710.1"/>
    <property type="molecule type" value="Genomic_DNA"/>
</dbReference>
<proteinExistence type="predicted"/>
<name>A0ABQ2PMW1_9NEIS</name>
<evidence type="ECO:0000313" key="2">
    <source>
        <dbReference type="Proteomes" id="UP000621859"/>
    </source>
</evidence>
<protein>
    <submittedName>
        <fullName evidence="1">Uncharacterized protein</fullName>
    </submittedName>
</protein>
<dbReference type="InterPro" id="IPR045646">
    <property type="entry name" value="DUF6402"/>
</dbReference>
<keyword evidence="2" id="KW-1185">Reference proteome</keyword>
<organism evidence="1 2">
    <name type="scientific">Silvimonas amylolytica</name>
    <dbReference type="NCBI Taxonomy" id="449663"/>
    <lineage>
        <taxon>Bacteria</taxon>
        <taxon>Pseudomonadati</taxon>
        <taxon>Pseudomonadota</taxon>
        <taxon>Betaproteobacteria</taxon>
        <taxon>Neisseriales</taxon>
        <taxon>Chitinibacteraceae</taxon>
        <taxon>Silvimonas</taxon>
    </lineage>
</organism>
<gene>
    <name evidence="1" type="ORF">GCM10010971_25290</name>
</gene>
<dbReference type="Proteomes" id="UP000621859">
    <property type="component" value="Unassembled WGS sequence"/>
</dbReference>